<evidence type="ECO:0000313" key="2">
    <source>
        <dbReference type="EMBL" id="MBB2182474.1"/>
    </source>
</evidence>
<keyword evidence="1" id="KW-0472">Membrane</keyword>
<keyword evidence="3" id="KW-1185">Reference proteome</keyword>
<evidence type="ECO:0000256" key="1">
    <source>
        <dbReference type="SAM" id="Phobius"/>
    </source>
</evidence>
<sequence>MKENENIVEGYSFSDARDYREAKRELESIEYIKANTDMKDLNKVVKLYNKLIERKTLKTVVGYAFLKELQDRILREGVISKDNLPCIKIEREGLQSRGFGSLESEKERKQQVAIENFRIRLRNSRIINLFLIGIIIAMIIISLLSDRSMISDYENQILDKYSSWEEELNEREEALKEQEKLAE</sequence>
<gene>
    <name evidence="2" type="ORF">H0486_06240</name>
</gene>
<proteinExistence type="predicted"/>
<evidence type="ECO:0000313" key="3">
    <source>
        <dbReference type="Proteomes" id="UP000574276"/>
    </source>
</evidence>
<keyword evidence="1" id="KW-1133">Transmembrane helix</keyword>
<dbReference type="AlphaFoldDB" id="A0A839JYN9"/>
<dbReference type="RefSeq" id="WP_228352194.1">
    <property type="nucleotide sequence ID" value="NZ_JACEGA010000001.1"/>
</dbReference>
<protein>
    <submittedName>
        <fullName evidence="2">Uncharacterized protein</fullName>
    </submittedName>
</protein>
<name>A0A839JYN9_9FIRM</name>
<dbReference type="Proteomes" id="UP000574276">
    <property type="component" value="Unassembled WGS sequence"/>
</dbReference>
<feature type="transmembrane region" description="Helical" evidence="1">
    <location>
        <begin position="126"/>
        <end position="145"/>
    </location>
</feature>
<organism evidence="2 3">
    <name type="scientific">Variimorphobacter saccharofermentans</name>
    <dbReference type="NCBI Taxonomy" id="2755051"/>
    <lineage>
        <taxon>Bacteria</taxon>
        <taxon>Bacillati</taxon>
        <taxon>Bacillota</taxon>
        <taxon>Clostridia</taxon>
        <taxon>Lachnospirales</taxon>
        <taxon>Lachnospiraceae</taxon>
        <taxon>Variimorphobacter</taxon>
    </lineage>
</organism>
<comment type="caution">
    <text evidence="2">The sequence shown here is derived from an EMBL/GenBank/DDBJ whole genome shotgun (WGS) entry which is preliminary data.</text>
</comment>
<keyword evidence="1" id="KW-0812">Transmembrane</keyword>
<dbReference type="EMBL" id="JACEGA010000001">
    <property type="protein sequence ID" value="MBB2182474.1"/>
    <property type="molecule type" value="Genomic_DNA"/>
</dbReference>
<accession>A0A839JYN9</accession>
<reference evidence="2 3" key="1">
    <citation type="submission" date="2020-07" db="EMBL/GenBank/DDBJ databases">
        <title>Characterization and genome sequencing of isolate MD1, a novel member within the family Lachnospiraceae.</title>
        <authorList>
            <person name="Rettenmaier R."/>
            <person name="Di Bello L."/>
            <person name="Zinser C."/>
            <person name="Scheitz K."/>
            <person name="Liebl W."/>
            <person name="Zverlov V."/>
        </authorList>
    </citation>
    <scope>NUCLEOTIDE SEQUENCE [LARGE SCALE GENOMIC DNA]</scope>
    <source>
        <strain evidence="2 3">MD1</strain>
    </source>
</reference>